<dbReference type="AlphaFoldDB" id="A0A4C1T0N9"/>
<organism evidence="1 2">
    <name type="scientific">Eumeta variegata</name>
    <name type="common">Bagworm moth</name>
    <name type="synonym">Eumeta japonica</name>
    <dbReference type="NCBI Taxonomy" id="151549"/>
    <lineage>
        <taxon>Eukaryota</taxon>
        <taxon>Metazoa</taxon>
        <taxon>Ecdysozoa</taxon>
        <taxon>Arthropoda</taxon>
        <taxon>Hexapoda</taxon>
        <taxon>Insecta</taxon>
        <taxon>Pterygota</taxon>
        <taxon>Neoptera</taxon>
        <taxon>Endopterygota</taxon>
        <taxon>Lepidoptera</taxon>
        <taxon>Glossata</taxon>
        <taxon>Ditrysia</taxon>
        <taxon>Tineoidea</taxon>
        <taxon>Psychidae</taxon>
        <taxon>Oiketicinae</taxon>
        <taxon>Eumeta</taxon>
    </lineage>
</organism>
<keyword evidence="2" id="KW-1185">Reference proteome</keyword>
<comment type="caution">
    <text evidence="1">The sequence shown here is derived from an EMBL/GenBank/DDBJ whole genome shotgun (WGS) entry which is preliminary data.</text>
</comment>
<proteinExistence type="predicted"/>
<evidence type="ECO:0000313" key="1">
    <source>
        <dbReference type="EMBL" id="GBP07725.1"/>
    </source>
</evidence>
<dbReference type="Proteomes" id="UP000299102">
    <property type="component" value="Unassembled WGS sequence"/>
</dbReference>
<accession>A0A4C1T0N9</accession>
<evidence type="ECO:0000313" key="2">
    <source>
        <dbReference type="Proteomes" id="UP000299102"/>
    </source>
</evidence>
<reference evidence="1 2" key="1">
    <citation type="journal article" date="2019" name="Commun. Biol.">
        <title>The bagworm genome reveals a unique fibroin gene that provides high tensile strength.</title>
        <authorList>
            <person name="Kono N."/>
            <person name="Nakamura H."/>
            <person name="Ohtoshi R."/>
            <person name="Tomita M."/>
            <person name="Numata K."/>
            <person name="Arakawa K."/>
        </authorList>
    </citation>
    <scope>NUCLEOTIDE SEQUENCE [LARGE SCALE GENOMIC DNA]</scope>
</reference>
<protein>
    <submittedName>
        <fullName evidence="1">Uncharacterized protein</fullName>
    </submittedName>
</protein>
<name>A0A4C1T0N9_EUMVA</name>
<dbReference type="EMBL" id="BGZK01000027">
    <property type="protein sequence ID" value="GBP07725.1"/>
    <property type="molecule type" value="Genomic_DNA"/>
</dbReference>
<gene>
    <name evidence="1" type="ORF">EVAR_2828_1</name>
</gene>
<sequence>MAADGGAARVAAGPRAAIDRRRPAPAAPRRLARLRSTIRVRNFSAKNIAYSGLFQRLAVKAHTDNVVFYSCNKRHMKPLASRSRLRRRPPSTCYFVTLASVAEFIVRMRIRAKESDIGEDFLQAIQKSWAARKPNDRRIYAGRIS</sequence>